<proteinExistence type="predicted"/>
<evidence type="ECO:0000256" key="1">
    <source>
        <dbReference type="SAM" id="MobiDB-lite"/>
    </source>
</evidence>
<protein>
    <recommendedName>
        <fullName evidence="2">Retrotransposon gag domain-containing protein</fullName>
    </recommendedName>
</protein>
<evidence type="ECO:0000313" key="4">
    <source>
        <dbReference type="EMBL" id="KAE9023675.1"/>
    </source>
</evidence>
<organism evidence="4 6">
    <name type="scientific">Phytophthora rubi</name>
    <dbReference type="NCBI Taxonomy" id="129364"/>
    <lineage>
        <taxon>Eukaryota</taxon>
        <taxon>Sar</taxon>
        <taxon>Stramenopiles</taxon>
        <taxon>Oomycota</taxon>
        <taxon>Peronosporomycetes</taxon>
        <taxon>Peronosporales</taxon>
        <taxon>Peronosporaceae</taxon>
        <taxon>Phytophthora</taxon>
    </lineage>
</organism>
<feature type="region of interest" description="Disordered" evidence="1">
    <location>
        <begin position="1"/>
        <end position="22"/>
    </location>
</feature>
<feature type="compositionally biased region" description="Low complexity" evidence="1">
    <location>
        <begin position="1"/>
        <end position="13"/>
    </location>
</feature>
<keyword evidence="7" id="KW-1185">Reference proteome</keyword>
<evidence type="ECO:0000313" key="5">
    <source>
        <dbReference type="EMBL" id="KAE9340457.1"/>
    </source>
</evidence>
<evidence type="ECO:0000259" key="2">
    <source>
        <dbReference type="Pfam" id="PF03732"/>
    </source>
</evidence>
<reference evidence="6 8" key="1">
    <citation type="submission" date="2018-09" db="EMBL/GenBank/DDBJ databases">
        <title>Genomic investigation of the strawberry pathogen Phytophthora fragariae indicates pathogenicity is determined by transcriptional variation in three key races.</title>
        <authorList>
            <person name="Adams T.M."/>
            <person name="Armitage A.D."/>
            <person name="Sobczyk M.K."/>
            <person name="Bates H.J."/>
            <person name="Dunwell J.M."/>
            <person name="Nellist C.F."/>
            <person name="Harrison R.J."/>
        </authorList>
    </citation>
    <scope>NUCLEOTIDE SEQUENCE [LARGE SCALE GENOMIC DNA]</scope>
    <source>
        <strain evidence="4 6">SCRP249</strain>
        <strain evidence="3 8">SCRP324</strain>
        <strain evidence="5 7">SCRP333</strain>
    </source>
</reference>
<name>A0A6A3M188_9STRA</name>
<dbReference type="AlphaFoldDB" id="A0A6A3M188"/>
<evidence type="ECO:0000313" key="6">
    <source>
        <dbReference type="Proteomes" id="UP000429607"/>
    </source>
</evidence>
<sequence length="196" mass="22116">MSEEVVVPSLLSSATPDQQRQASQEFMDRELAEAKRRVSTTSHASKNNAVKMETSSYYGTGLDRLPLNRWFREIDIAIASRLIEAPPAKVNFLLSRLSGKAMEWALGKLVVDQHAFPTLEAHQSDLHLAFESPRDESYVRATFFALKQGKMSMHEYAQKTRHLALCIITTSIDMASQVHAFLRHARRHDAVLIHAS</sequence>
<accession>A0A6A3M188</accession>
<evidence type="ECO:0000313" key="3">
    <source>
        <dbReference type="EMBL" id="KAE9019451.1"/>
    </source>
</evidence>
<dbReference type="Proteomes" id="UP000429607">
    <property type="component" value="Unassembled WGS sequence"/>
</dbReference>
<evidence type="ECO:0000313" key="8">
    <source>
        <dbReference type="Proteomes" id="UP000435112"/>
    </source>
</evidence>
<dbReference type="InterPro" id="IPR005162">
    <property type="entry name" value="Retrotrans_gag_dom"/>
</dbReference>
<evidence type="ECO:0000313" key="7">
    <source>
        <dbReference type="Proteomes" id="UP000434957"/>
    </source>
</evidence>
<dbReference type="Pfam" id="PF03732">
    <property type="entry name" value="Retrotrans_gag"/>
    <property type="match status" value="1"/>
</dbReference>
<dbReference type="Proteomes" id="UP000435112">
    <property type="component" value="Unassembled WGS sequence"/>
</dbReference>
<dbReference type="EMBL" id="QXFU01000821">
    <property type="protein sequence ID" value="KAE9019451.1"/>
    <property type="molecule type" value="Genomic_DNA"/>
</dbReference>
<feature type="domain" description="Retrotransposon gag" evidence="2">
    <location>
        <begin position="95"/>
        <end position="183"/>
    </location>
</feature>
<comment type="caution">
    <text evidence="4">The sequence shown here is derived from an EMBL/GenBank/DDBJ whole genome shotgun (WGS) entry which is preliminary data.</text>
</comment>
<dbReference type="OrthoDB" id="112804at2759"/>
<dbReference type="EMBL" id="QXFT01000573">
    <property type="protein sequence ID" value="KAE9340457.1"/>
    <property type="molecule type" value="Genomic_DNA"/>
</dbReference>
<dbReference type="Proteomes" id="UP000434957">
    <property type="component" value="Unassembled WGS sequence"/>
</dbReference>
<dbReference type="EMBL" id="QXFV01000853">
    <property type="protein sequence ID" value="KAE9023675.1"/>
    <property type="molecule type" value="Genomic_DNA"/>
</dbReference>
<gene>
    <name evidence="4" type="ORF">PR001_g12854</name>
    <name evidence="3" type="ORF">PR002_g12809</name>
    <name evidence="5" type="ORF">PR003_g10480</name>
</gene>